<dbReference type="AlphaFoldDB" id="G3JKG1"/>
<dbReference type="GeneID" id="18168414"/>
<accession>G3JKG1</accession>
<keyword evidence="2" id="KW-1185">Reference proteome</keyword>
<dbReference type="RefSeq" id="XP_006671603.1">
    <property type="nucleotide sequence ID" value="XM_006671540.1"/>
</dbReference>
<dbReference type="VEuPathDB" id="FungiDB:CCM_06400"/>
<protein>
    <submittedName>
        <fullName evidence="1">Uncharacterized protein</fullName>
    </submittedName>
</protein>
<evidence type="ECO:0000313" key="2">
    <source>
        <dbReference type="Proteomes" id="UP000001610"/>
    </source>
</evidence>
<reference evidence="1 2" key="1">
    <citation type="journal article" date="2011" name="Genome Biol.">
        <title>Genome sequence of the insect pathogenic fungus Cordyceps militaris, a valued traditional Chinese medicine.</title>
        <authorList>
            <person name="Zheng P."/>
            <person name="Xia Y."/>
            <person name="Xiao G."/>
            <person name="Xiong C."/>
            <person name="Hu X."/>
            <person name="Zhang S."/>
            <person name="Zheng H."/>
            <person name="Huang Y."/>
            <person name="Zhou Y."/>
            <person name="Wang S."/>
            <person name="Zhao G.P."/>
            <person name="Liu X."/>
            <person name="St Leger R.J."/>
            <person name="Wang C."/>
        </authorList>
    </citation>
    <scope>NUCLEOTIDE SEQUENCE [LARGE SCALE GENOMIC DNA]</scope>
    <source>
        <strain evidence="1 2">CM01</strain>
    </source>
</reference>
<sequence length="62" mass="6508">MKGVVSVFIVKIEAKADLSRWLAAGQEDSQFHENCAQADDSPASAPVPRAGLEPLCGSALPK</sequence>
<proteinExistence type="predicted"/>
<dbReference type="InParanoid" id="G3JKG1"/>
<organism evidence="1 2">
    <name type="scientific">Cordyceps militaris (strain CM01)</name>
    <name type="common">Caterpillar fungus</name>
    <dbReference type="NCBI Taxonomy" id="983644"/>
    <lineage>
        <taxon>Eukaryota</taxon>
        <taxon>Fungi</taxon>
        <taxon>Dikarya</taxon>
        <taxon>Ascomycota</taxon>
        <taxon>Pezizomycotina</taxon>
        <taxon>Sordariomycetes</taxon>
        <taxon>Hypocreomycetidae</taxon>
        <taxon>Hypocreales</taxon>
        <taxon>Cordycipitaceae</taxon>
        <taxon>Cordyceps</taxon>
    </lineage>
</organism>
<evidence type="ECO:0000313" key="1">
    <source>
        <dbReference type="EMBL" id="EGX92239.1"/>
    </source>
</evidence>
<name>G3JKG1_CORMM</name>
<dbReference type="KEGG" id="cmt:CCM_06400"/>
<dbReference type="HOGENOM" id="CLU_2904107_0_0_1"/>
<gene>
    <name evidence="1" type="ORF">CCM_06400</name>
</gene>
<dbReference type="EMBL" id="JH126402">
    <property type="protein sequence ID" value="EGX92239.1"/>
    <property type="molecule type" value="Genomic_DNA"/>
</dbReference>
<dbReference type="Proteomes" id="UP000001610">
    <property type="component" value="Unassembled WGS sequence"/>
</dbReference>